<dbReference type="EMBL" id="ML742024">
    <property type="protein sequence ID" value="KAE8155096.1"/>
    <property type="molecule type" value="Genomic_DNA"/>
</dbReference>
<evidence type="ECO:0000313" key="2">
    <source>
        <dbReference type="EMBL" id="KAE8155096.1"/>
    </source>
</evidence>
<organism evidence="2 3">
    <name type="scientific">Aspergillus avenaceus</name>
    <dbReference type="NCBI Taxonomy" id="36643"/>
    <lineage>
        <taxon>Eukaryota</taxon>
        <taxon>Fungi</taxon>
        <taxon>Dikarya</taxon>
        <taxon>Ascomycota</taxon>
        <taxon>Pezizomycotina</taxon>
        <taxon>Eurotiomycetes</taxon>
        <taxon>Eurotiomycetidae</taxon>
        <taxon>Eurotiales</taxon>
        <taxon>Aspergillaceae</taxon>
        <taxon>Aspergillus</taxon>
        <taxon>Aspergillus subgen. Circumdati</taxon>
    </lineage>
</organism>
<proteinExistence type="predicted"/>
<dbReference type="OrthoDB" id="4482763at2759"/>
<feature type="signal peptide" evidence="1">
    <location>
        <begin position="1"/>
        <end position="20"/>
    </location>
</feature>
<evidence type="ECO:0000313" key="3">
    <source>
        <dbReference type="Proteomes" id="UP000325780"/>
    </source>
</evidence>
<gene>
    <name evidence="2" type="ORF">BDV25DRAFT_135139</name>
</gene>
<keyword evidence="3" id="KW-1185">Reference proteome</keyword>
<feature type="chain" id="PRO_5024992608" evidence="1">
    <location>
        <begin position="21"/>
        <end position="108"/>
    </location>
</feature>
<dbReference type="Proteomes" id="UP000325780">
    <property type="component" value="Unassembled WGS sequence"/>
</dbReference>
<reference evidence="2 3" key="1">
    <citation type="submission" date="2019-04" db="EMBL/GenBank/DDBJ databases">
        <title>Friends and foes A comparative genomics study of 23 Aspergillus species from section Flavi.</title>
        <authorList>
            <consortium name="DOE Joint Genome Institute"/>
            <person name="Kjaerbolling I."/>
            <person name="Vesth T."/>
            <person name="Frisvad J.C."/>
            <person name="Nybo J.L."/>
            <person name="Theobald S."/>
            <person name="Kildgaard S."/>
            <person name="Isbrandt T."/>
            <person name="Kuo A."/>
            <person name="Sato A."/>
            <person name="Lyhne E.K."/>
            <person name="Kogle M.E."/>
            <person name="Wiebenga A."/>
            <person name="Kun R.S."/>
            <person name="Lubbers R.J."/>
            <person name="Makela M.R."/>
            <person name="Barry K."/>
            <person name="Chovatia M."/>
            <person name="Clum A."/>
            <person name="Daum C."/>
            <person name="Haridas S."/>
            <person name="He G."/>
            <person name="LaButti K."/>
            <person name="Lipzen A."/>
            <person name="Mondo S."/>
            <person name="Riley R."/>
            <person name="Salamov A."/>
            <person name="Simmons B.A."/>
            <person name="Magnuson J.K."/>
            <person name="Henrissat B."/>
            <person name="Mortensen U.H."/>
            <person name="Larsen T.O."/>
            <person name="Devries R.P."/>
            <person name="Grigoriev I.V."/>
            <person name="Machida M."/>
            <person name="Baker S.E."/>
            <person name="Andersen M.R."/>
        </authorList>
    </citation>
    <scope>NUCLEOTIDE SEQUENCE [LARGE SCALE GENOMIC DNA]</scope>
    <source>
        <strain evidence="2 3">IBT 18842</strain>
    </source>
</reference>
<protein>
    <submittedName>
        <fullName evidence="2">Uncharacterized protein</fullName>
    </submittedName>
</protein>
<accession>A0A5N6U941</accession>
<name>A0A5N6U941_ASPAV</name>
<keyword evidence="1" id="KW-0732">Signal</keyword>
<sequence length="108" mass="11556">MRSSAAILATAMTLTVAVHAGRPGNCPHGLNYCASALNYVGGNDDAIEDALREAGHPDIAVLPGLWYFWLFHCNPDESLRVIERCNNNCIGQGVGKSDICDTSPPLPF</sequence>
<evidence type="ECO:0000256" key="1">
    <source>
        <dbReference type="SAM" id="SignalP"/>
    </source>
</evidence>
<dbReference type="AlphaFoldDB" id="A0A5N6U941"/>